<evidence type="ECO:0000256" key="7">
    <source>
        <dbReference type="SAM" id="Phobius"/>
    </source>
</evidence>
<reference evidence="8" key="1">
    <citation type="submission" date="2020-08" db="EMBL/GenBank/DDBJ databases">
        <title>Studying the diversity of plant-associated saprophytic bacteria and their role in host health and plant-pathogen interactions.</title>
        <authorList>
            <person name="Potnis N."/>
        </authorList>
    </citation>
    <scope>NUCLEOTIDE SEQUENCE</scope>
    <source>
        <strain evidence="8">F21</strain>
    </source>
</reference>
<evidence type="ECO:0000256" key="4">
    <source>
        <dbReference type="ARBA" id="ARBA00022989"/>
    </source>
</evidence>
<dbReference type="GO" id="GO:0005524">
    <property type="term" value="F:ATP binding"/>
    <property type="evidence" value="ECO:0007669"/>
    <property type="project" value="InterPro"/>
</dbReference>
<proteinExistence type="predicted"/>
<dbReference type="SUPFAM" id="SSF81660">
    <property type="entry name" value="Metal cation-transporting ATPase, ATP-binding domain N"/>
    <property type="match status" value="1"/>
</dbReference>
<evidence type="ECO:0000256" key="3">
    <source>
        <dbReference type="ARBA" id="ARBA00022967"/>
    </source>
</evidence>
<dbReference type="GO" id="GO:0016887">
    <property type="term" value="F:ATP hydrolysis activity"/>
    <property type="evidence" value="ECO:0007669"/>
    <property type="project" value="InterPro"/>
</dbReference>
<dbReference type="AlphaFoldDB" id="A0AB73H433"/>
<dbReference type="Proteomes" id="UP000528595">
    <property type="component" value="Unassembled WGS sequence"/>
</dbReference>
<dbReference type="Pfam" id="PF00702">
    <property type="entry name" value="Hydrolase"/>
    <property type="match status" value="1"/>
</dbReference>
<dbReference type="InterPro" id="IPR036412">
    <property type="entry name" value="HAD-like_sf"/>
</dbReference>
<dbReference type="PANTHER" id="PTHR43520">
    <property type="entry name" value="ATP7, ISOFORM B"/>
    <property type="match status" value="1"/>
</dbReference>
<dbReference type="EMBL" id="JACIIQ010000050">
    <property type="protein sequence ID" value="MBB5672936.1"/>
    <property type="molecule type" value="Genomic_DNA"/>
</dbReference>
<feature type="compositionally biased region" description="Basic and acidic residues" evidence="6">
    <location>
        <begin position="271"/>
        <end position="285"/>
    </location>
</feature>
<dbReference type="InterPro" id="IPR023299">
    <property type="entry name" value="ATPase_P-typ_cyto_dom_N"/>
</dbReference>
<keyword evidence="4 7" id="KW-1133">Transmembrane helix</keyword>
<organism evidence="8">
    <name type="scientific">Xanthomonas arboricola</name>
    <dbReference type="NCBI Taxonomy" id="56448"/>
    <lineage>
        <taxon>Bacteria</taxon>
        <taxon>Pseudomonadati</taxon>
        <taxon>Pseudomonadota</taxon>
        <taxon>Gammaproteobacteria</taxon>
        <taxon>Lysobacterales</taxon>
        <taxon>Lysobacteraceae</taxon>
        <taxon>Xanthomonas</taxon>
    </lineage>
</organism>
<name>A0AB73H433_9XANT</name>
<dbReference type="PRINTS" id="PR00120">
    <property type="entry name" value="HATPASE"/>
</dbReference>
<dbReference type="Gene3D" id="3.40.1110.10">
    <property type="entry name" value="Calcium-transporting ATPase, cytoplasmic domain N"/>
    <property type="match status" value="1"/>
</dbReference>
<dbReference type="InterPro" id="IPR001757">
    <property type="entry name" value="P_typ_ATPase"/>
</dbReference>
<keyword evidence="3" id="KW-1278">Translocase</keyword>
<dbReference type="Gene3D" id="3.40.50.1000">
    <property type="entry name" value="HAD superfamily/HAD-like"/>
    <property type="match status" value="1"/>
</dbReference>
<protein>
    <submittedName>
        <fullName evidence="8">P-type E1-E2 ATPase</fullName>
    </submittedName>
</protein>
<dbReference type="GO" id="GO:0005507">
    <property type="term" value="F:copper ion binding"/>
    <property type="evidence" value="ECO:0007669"/>
    <property type="project" value="TreeGrafter"/>
</dbReference>
<dbReference type="GO" id="GO:0055070">
    <property type="term" value="P:copper ion homeostasis"/>
    <property type="evidence" value="ECO:0007669"/>
    <property type="project" value="TreeGrafter"/>
</dbReference>
<accession>A0AB73H433</accession>
<sequence>MAEAQRRGLNLVAAQDFDSLTGQGVRGRVSDQDVVLGNQSLMASVGADVAPLQSSAERLRKEGASVMFLAVNGRLAGAIAVADPIKATTLPALNLLRADGLHVVMASGDAQATAEAVGRTLGIEDVRGGVKPQDKAELVQQLKAQGRRVAMAGDGINDAPALAAADVGIAMGTGTDVAMSSAQLTLVKGDLRRIVQARAISSSTVANMKQNLGFAFVYNAIGVPIAAGLLYPSFGLLLSPMMAALAMSLSSVSVVTNALRLSGSTVVSTPHPDRADEPARGHSCH</sequence>
<evidence type="ECO:0000256" key="5">
    <source>
        <dbReference type="ARBA" id="ARBA00023136"/>
    </source>
</evidence>
<gene>
    <name evidence="8" type="ORF">FHR65_004546</name>
</gene>
<dbReference type="InterPro" id="IPR023214">
    <property type="entry name" value="HAD_sf"/>
</dbReference>
<keyword evidence="5 7" id="KW-0472">Membrane</keyword>
<dbReference type="GO" id="GO:0016020">
    <property type="term" value="C:membrane"/>
    <property type="evidence" value="ECO:0007669"/>
    <property type="project" value="UniProtKB-SubCell"/>
</dbReference>
<comment type="caution">
    <text evidence="8">The sequence shown here is derived from an EMBL/GenBank/DDBJ whole genome shotgun (WGS) entry which is preliminary data.</text>
</comment>
<comment type="subcellular location">
    <subcellularLocation>
        <location evidence="1">Membrane</location>
    </subcellularLocation>
</comment>
<dbReference type="PANTHER" id="PTHR43520:SF8">
    <property type="entry name" value="P-TYPE CU(+) TRANSPORTER"/>
    <property type="match status" value="1"/>
</dbReference>
<dbReference type="GO" id="GO:0043682">
    <property type="term" value="F:P-type divalent copper transporter activity"/>
    <property type="evidence" value="ECO:0007669"/>
    <property type="project" value="TreeGrafter"/>
</dbReference>
<dbReference type="NCBIfam" id="TIGR01494">
    <property type="entry name" value="ATPase_P-type"/>
    <property type="match status" value="1"/>
</dbReference>
<keyword evidence="2 7" id="KW-0812">Transmembrane</keyword>
<evidence type="ECO:0000256" key="6">
    <source>
        <dbReference type="SAM" id="MobiDB-lite"/>
    </source>
</evidence>
<dbReference type="SUPFAM" id="SSF56784">
    <property type="entry name" value="HAD-like"/>
    <property type="match status" value="1"/>
</dbReference>
<feature type="transmembrane region" description="Helical" evidence="7">
    <location>
        <begin position="212"/>
        <end position="231"/>
    </location>
</feature>
<evidence type="ECO:0000313" key="8">
    <source>
        <dbReference type="EMBL" id="MBB5672936.1"/>
    </source>
</evidence>
<evidence type="ECO:0000256" key="1">
    <source>
        <dbReference type="ARBA" id="ARBA00004370"/>
    </source>
</evidence>
<feature type="region of interest" description="Disordered" evidence="6">
    <location>
        <begin position="264"/>
        <end position="285"/>
    </location>
</feature>
<evidence type="ECO:0000256" key="2">
    <source>
        <dbReference type="ARBA" id="ARBA00022692"/>
    </source>
</evidence>